<keyword evidence="3" id="KW-1185">Reference proteome</keyword>
<evidence type="ECO:0000256" key="1">
    <source>
        <dbReference type="SAM" id="MobiDB-lite"/>
    </source>
</evidence>
<dbReference type="AlphaFoldDB" id="A0A392U6Y9"/>
<sequence length="43" mass="4249">MIDGGVVEGVNGAEVMSAEGEFEGDEGVVSAGMLESTMGLDDG</sequence>
<evidence type="ECO:0000313" key="3">
    <source>
        <dbReference type="Proteomes" id="UP000265520"/>
    </source>
</evidence>
<evidence type="ECO:0000313" key="2">
    <source>
        <dbReference type="EMBL" id="MCI69253.1"/>
    </source>
</evidence>
<accession>A0A392U6Y9</accession>
<reference evidence="2 3" key="1">
    <citation type="journal article" date="2018" name="Front. Plant Sci.">
        <title>Red Clover (Trifolium pratense) and Zigzag Clover (T. medium) - A Picture of Genomic Similarities and Differences.</title>
        <authorList>
            <person name="Dluhosova J."/>
            <person name="Istvanek J."/>
            <person name="Nedelnik J."/>
            <person name="Repkova J."/>
        </authorList>
    </citation>
    <scope>NUCLEOTIDE SEQUENCE [LARGE SCALE GENOMIC DNA]</scope>
    <source>
        <strain evidence="3">cv. 10/8</strain>
        <tissue evidence="2">Leaf</tissue>
    </source>
</reference>
<dbReference type="EMBL" id="LXQA010752398">
    <property type="protein sequence ID" value="MCI69253.1"/>
    <property type="molecule type" value="Genomic_DNA"/>
</dbReference>
<organism evidence="2 3">
    <name type="scientific">Trifolium medium</name>
    <dbReference type="NCBI Taxonomy" id="97028"/>
    <lineage>
        <taxon>Eukaryota</taxon>
        <taxon>Viridiplantae</taxon>
        <taxon>Streptophyta</taxon>
        <taxon>Embryophyta</taxon>
        <taxon>Tracheophyta</taxon>
        <taxon>Spermatophyta</taxon>
        <taxon>Magnoliopsida</taxon>
        <taxon>eudicotyledons</taxon>
        <taxon>Gunneridae</taxon>
        <taxon>Pentapetalae</taxon>
        <taxon>rosids</taxon>
        <taxon>fabids</taxon>
        <taxon>Fabales</taxon>
        <taxon>Fabaceae</taxon>
        <taxon>Papilionoideae</taxon>
        <taxon>50 kb inversion clade</taxon>
        <taxon>NPAAA clade</taxon>
        <taxon>Hologalegina</taxon>
        <taxon>IRL clade</taxon>
        <taxon>Trifolieae</taxon>
        <taxon>Trifolium</taxon>
    </lineage>
</organism>
<feature type="region of interest" description="Disordered" evidence="1">
    <location>
        <begin position="17"/>
        <end position="43"/>
    </location>
</feature>
<protein>
    <submittedName>
        <fullName evidence="2">Uncharacterized protein</fullName>
    </submittedName>
</protein>
<proteinExistence type="predicted"/>
<comment type="caution">
    <text evidence="2">The sequence shown here is derived from an EMBL/GenBank/DDBJ whole genome shotgun (WGS) entry which is preliminary data.</text>
</comment>
<dbReference type="Proteomes" id="UP000265520">
    <property type="component" value="Unassembled WGS sequence"/>
</dbReference>
<name>A0A392U6Y9_9FABA</name>